<evidence type="ECO:0000313" key="3">
    <source>
        <dbReference type="Proteomes" id="UP001055167"/>
    </source>
</evidence>
<dbReference type="EMBL" id="BPQH01000027">
    <property type="protein sequence ID" value="GJD53310.1"/>
    <property type="molecule type" value="Genomic_DNA"/>
</dbReference>
<dbReference type="RefSeq" id="WP_128560359.1">
    <property type="nucleotide sequence ID" value="NZ_BPQH01000027.1"/>
</dbReference>
<feature type="region of interest" description="Disordered" evidence="1">
    <location>
        <begin position="67"/>
        <end position="87"/>
    </location>
</feature>
<name>A0ABQ4R6G6_9HYPH</name>
<reference evidence="2" key="2">
    <citation type="submission" date="2021-08" db="EMBL/GenBank/DDBJ databases">
        <authorList>
            <person name="Tani A."/>
            <person name="Ola A."/>
            <person name="Ogura Y."/>
            <person name="Katsura K."/>
            <person name="Hayashi T."/>
        </authorList>
    </citation>
    <scope>NUCLEOTIDE SEQUENCE</scope>
    <source>
        <strain evidence="2">KCTC 52305</strain>
    </source>
</reference>
<gene>
    <name evidence="2" type="ORF">OPKNFCMD_6085</name>
</gene>
<reference evidence="2" key="1">
    <citation type="journal article" date="2021" name="Front. Microbiol.">
        <title>Comprehensive Comparative Genomics and Phenotyping of Methylobacterium Species.</title>
        <authorList>
            <person name="Alessa O."/>
            <person name="Ogura Y."/>
            <person name="Fujitani Y."/>
            <person name="Takami H."/>
            <person name="Hayashi T."/>
            <person name="Sahin N."/>
            <person name="Tani A."/>
        </authorList>
    </citation>
    <scope>NUCLEOTIDE SEQUENCE</scope>
    <source>
        <strain evidence="2">KCTC 52305</strain>
    </source>
</reference>
<accession>A0ABQ4R6G6</accession>
<organism evidence="2 3">
    <name type="scientific">Methylobacterium crusticola</name>
    <dbReference type="NCBI Taxonomy" id="1697972"/>
    <lineage>
        <taxon>Bacteria</taxon>
        <taxon>Pseudomonadati</taxon>
        <taxon>Pseudomonadota</taxon>
        <taxon>Alphaproteobacteria</taxon>
        <taxon>Hyphomicrobiales</taxon>
        <taxon>Methylobacteriaceae</taxon>
        <taxon>Methylobacterium</taxon>
    </lineage>
</organism>
<comment type="caution">
    <text evidence="2">The sequence shown here is derived from an EMBL/GenBank/DDBJ whole genome shotgun (WGS) entry which is preliminary data.</text>
</comment>
<evidence type="ECO:0008006" key="4">
    <source>
        <dbReference type="Google" id="ProtNLM"/>
    </source>
</evidence>
<proteinExistence type="predicted"/>
<protein>
    <recommendedName>
        <fullName evidence="4">BON domain-containing protein</fullName>
    </recommendedName>
</protein>
<keyword evidence="3" id="KW-1185">Reference proteome</keyword>
<evidence type="ECO:0000313" key="2">
    <source>
        <dbReference type="EMBL" id="GJD53310.1"/>
    </source>
</evidence>
<dbReference type="Proteomes" id="UP001055167">
    <property type="component" value="Unassembled WGS sequence"/>
</dbReference>
<evidence type="ECO:0000256" key="1">
    <source>
        <dbReference type="SAM" id="MobiDB-lite"/>
    </source>
</evidence>
<sequence length="87" mass="9340">MAEHTLTPFADDAAVQTLGDLTVENGTARIVLHGSLEIARDRPGLERARALRRTLDAIVRALEGAPDLPERAAAPEAEARSVRNPFA</sequence>